<dbReference type="PANTHER" id="PTHR34605">
    <property type="entry name" value="PHAGE_INTEGRASE DOMAIN-CONTAINING PROTEIN"/>
    <property type="match status" value="1"/>
</dbReference>
<dbReference type="SUPFAM" id="SSF47823">
    <property type="entry name" value="lambda integrase-like, N-terminal domain"/>
    <property type="match status" value="1"/>
</dbReference>
<dbReference type="InterPro" id="IPR002104">
    <property type="entry name" value="Integrase_catalytic"/>
</dbReference>
<dbReference type="Pfam" id="PF00589">
    <property type="entry name" value="Phage_integrase"/>
    <property type="match status" value="1"/>
</dbReference>
<keyword evidence="2" id="KW-0233">DNA recombination</keyword>
<gene>
    <name evidence="5" type="ORF">SAMN04487940_10927</name>
</gene>
<evidence type="ECO:0000256" key="1">
    <source>
        <dbReference type="ARBA" id="ARBA00023125"/>
    </source>
</evidence>
<proteinExistence type="predicted"/>
<dbReference type="PROSITE" id="PS51898">
    <property type="entry name" value="TYR_RECOMBINASE"/>
    <property type="match status" value="1"/>
</dbReference>
<dbReference type="Gene3D" id="1.10.443.10">
    <property type="entry name" value="Intergrase catalytic core"/>
    <property type="match status" value="1"/>
</dbReference>
<organism evidence="5 6">
    <name type="scientific">Marinovum algicola</name>
    <dbReference type="NCBI Taxonomy" id="42444"/>
    <lineage>
        <taxon>Bacteria</taxon>
        <taxon>Pseudomonadati</taxon>
        <taxon>Pseudomonadota</taxon>
        <taxon>Alphaproteobacteria</taxon>
        <taxon>Rhodobacterales</taxon>
        <taxon>Roseobacteraceae</taxon>
        <taxon>Marinovum</taxon>
    </lineage>
</organism>
<evidence type="ECO:0000259" key="4">
    <source>
        <dbReference type="PROSITE" id="PS51898"/>
    </source>
</evidence>
<dbReference type="InterPro" id="IPR011010">
    <property type="entry name" value="DNA_brk_join_enz"/>
</dbReference>
<accession>A0A975WB24</accession>
<dbReference type="GO" id="GO:0015074">
    <property type="term" value="P:DNA integration"/>
    <property type="evidence" value="ECO:0007669"/>
    <property type="project" value="InterPro"/>
</dbReference>
<protein>
    <submittedName>
        <fullName evidence="5">Site-specific recombinase XerD</fullName>
    </submittedName>
</protein>
<dbReference type="AlphaFoldDB" id="A0A975WB24"/>
<dbReference type="InterPro" id="IPR052925">
    <property type="entry name" value="Phage_Integrase-like_Recomb"/>
</dbReference>
<dbReference type="GO" id="GO:0003677">
    <property type="term" value="F:DNA binding"/>
    <property type="evidence" value="ECO:0007669"/>
    <property type="project" value="UniProtKB-KW"/>
</dbReference>
<dbReference type="EMBL" id="FNYY01000009">
    <property type="protein sequence ID" value="SEJ69941.1"/>
    <property type="molecule type" value="Genomic_DNA"/>
</dbReference>
<sequence length="341" mass="37296">MSNRLISPPAPENSFDPAHAPSGAGPRGAASDNTLKAYARDWAHFSRWCRMTGTDPLPPSPEQVGDYLTAMAAPADDRQSPAARCPLSVSTIERRLAGLVWNYARRGFALDRQDPEIATVLAGIRRRHARPPAQKEAIRPADILAMVGTLGFDLRGLRDRAILLLGFAGGLRRSEIVSLDRRKDDTADGGGWIEIMEAGALLTLKARTGWRELEVGRGSSERSCPVKALEDWLHFARIDTGPVFVRTSRDGKRALKARLTDKHVARLVKRTVLDAGLRQDLPEQERLALFSGHSLRTGLANAAEIDAQAVQKQQGHASAERSGSRRQADRFQVNLTRAAGL</sequence>
<dbReference type="PANTHER" id="PTHR34605:SF4">
    <property type="entry name" value="DNA ADENINE METHYLTRANSFERASE"/>
    <property type="match status" value="1"/>
</dbReference>
<reference evidence="5 6" key="1">
    <citation type="submission" date="2016-10" db="EMBL/GenBank/DDBJ databases">
        <authorList>
            <person name="Varghese N."/>
            <person name="Submissions S."/>
        </authorList>
    </citation>
    <scope>NUCLEOTIDE SEQUENCE [LARGE SCALE GENOMIC DNA]</scope>
    <source>
        <strain evidence="5 6">FF3</strain>
    </source>
</reference>
<feature type="domain" description="Tyr recombinase" evidence="4">
    <location>
        <begin position="133"/>
        <end position="341"/>
    </location>
</feature>
<dbReference type="RefSeq" id="WP_083416050.1">
    <property type="nucleotide sequence ID" value="NZ_JAVJQM010000070.1"/>
</dbReference>
<comment type="caution">
    <text evidence="5">The sequence shown here is derived from an EMBL/GenBank/DDBJ whole genome shotgun (WGS) entry which is preliminary data.</text>
</comment>
<dbReference type="Gene3D" id="1.10.150.130">
    <property type="match status" value="1"/>
</dbReference>
<evidence type="ECO:0000256" key="2">
    <source>
        <dbReference type="ARBA" id="ARBA00023172"/>
    </source>
</evidence>
<dbReference type="Proteomes" id="UP000182932">
    <property type="component" value="Unassembled WGS sequence"/>
</dbReference>
<feature type="compositionally biased region" description="Low complexity" evidence="3">
    <location>
        <begin position="17"/>
        <end position="30"/>
    </location>
</feature>
<evidence type="ECO:0000256" key="3">
    <source>
        <dbReference type="SAM" id="MobiDB-lite"/>
    </source>
</evidence>
<dbReference type="SUPFAM" id="SSF56349">
    <property type="entry name" value="DNA breaking-rejoining enzymes"/>
    <property type="match status" value="1"/>
</dbReference>
<dbReference type="InterPro" id="IPR010998">
    <property type="entry name" value="Integrase_recombinase_N"/>
</dbReference>
<dbReference type="GO" id="GO:0006310">
    <property type="term" value="P:DNA recombination"/>
    <property type="evidence" value="ECO:0007669"/>
    <property type="project" value="UniProtKB-KW"/>
</dbReference>
<name>A0A975WB24_9RHOB</name>
<evidence type="ECO:0000313" key="5">
    <source>
        <dbReference type="EMBL" id="SEJ69941.1"/>
    </source>
</evidence>
<keyword evidence="1" id="KW-0238">DNA-binding</keyword>
<dbReference type="InterPro" id="IPR013762">
    <property type="entry name" value="Integrase-like_cat_sf"/>
</dbReference>
<feature type="region of interest" description="Disordered" evidence="3">
    <location>
        <begin position="1"/>
        <end position="31"/>
    </location>
</feature>
<keyword evidence="6" id="KW-1185">Reference proteome</keyword>
<evidence type="ECO:0000313" key="6">
    <source>
        <dbReference type="Proteomes" id="UP000182932"/>
    </source>
</evidence>